<evidence type="ECO:0000313" key="1">
    <source>
        <dbReference type="EMBL" id="MBU2950946.1"/>
    </source>
</evidence>
<protein>
    <submittedName>
        <fullName evidence="1">Alkaline phosphatase D family protein</fullName>
    </submittedName>
</protein>
<name>A0ACC5U9F9_9FLAO</name>
<keyword evidence="2" id="KW-1185">Reference proteome</keyword>
<proteinExistence type="predicted"/>
<sequence length="499" mass="56363">MKIDKQLFYLSLFVLILTRYTAFSQVSMVPIRHQITLKEAHQGSLSIDTMLLNSYQVMPSNINKFYLDARRVFARDQDNFTDRKVIKSAQQNDIKLMGGPMLGDLKEHGVSIWFRPSNILAVQIKVRSKNGNQETNYSLQPIAAGADHRIVIDDLQPSTQYHYFMSVQGLQIAKGSFKTTAKNRGNEEVRLAFGSGFHKIGLHNPNLIHAILERKPMAMMLLGDIASDGRKNNLGLLQSDYLLRDLSEPWQKLSANVPLYAIWDDHDYFGNDSGGVPKNFTKDDRAHLRKLWKQNWNNPPNTVNGLYFNTRIGSIELIMLDTRSYRTNENQGDYGSYLGKAQQKWLSDVLKKSTATFKIISSGTMWSDYVTNGKDSWGVWDIKGREEILQCIETNKIPGVLLISGDRHGARGFTIPRTSGYQFYEFEPGSLGGVPGPPAIAEDASHQLFGYKGSGLFAFGEFTFNLDGVKSQVTFRLINELGEIMEENELSLNQLTPKQ</sequence>
<organism evidence="1 2">
    <name type="scientific">Pseudotamlana agarivorans</name>
    <dbReference type="NCBI Taxonomy" id="481183"/>
    <lineage>
        <taxon>Bacteria</taxon>
        <taxon>Pseudomonadati</taxon>
        <taxon>Bacteroidota</taxon>
        <taxon>Flavobacteriia</taxon>
        <taxon>Flavobacteriales</taxon>
        <taxon>Flavobacteriaceae</taxon>
        <taxon>Pseudotamlana</taxon>
    </lineage>
</organism>
<gene>
    <name evidence="1" type="ORF">KO493_09565</name>
</gene>
<accession>A0ACC5U9F9</accession>
<evidence type="ECO:0000313" key="2">
    <source>
        <dbReference type="Proteomes" id="UP001647509"/>
    </source>
</evidence>
<reference evidence="1" key="1">
    <citation type="submission" date="2021-05" db="EMBL/GenBank/DDBJ databases">
        <title>Draft genomes of bacteria isolated from model marine particles.</title>
        <authorList>
            <person name="Datta M.S."/>
            <person name="Schwartzman J.A."/>
            <person name="Enke T.N."/>
            <person name="Saavedra J."/>
            <person name="Cermak N."/>
            <person name="Cordero O.X."/>
        </authorList>
    </citation>
    <scope>NUCLEOTIDE SEQUENCE</scope>
    <source>
        <strain evidence="1">I2M19</strain>
    </source>
</reference>
<dbReference type="Proteomes" id="UP001647509">
    <property type="component" value="Unassembled WGS sequence"/>
</dbReference>
<dbReference type="EMBL" id="JAHKPD010000013">
    <property type="protein sequence ID" value="MBU2950946.1"/>
    <property type="molecule type" value="Genomic_DNA"/>
</dbReference>
<comment type="caution">
    <text evidence="1">The sequence shown here is derived from an EMBL/GenBank/DDBJ whole genome shotgun (WGS) entry which is preliminary data.</text>
</comment>